<comment type="catalytic activity">
    <reaction evidence="7">
        <text>D-tagatofuranose 6-phosphate + ATP = D-tagatofuranose 1,6-bisphosphate + ADP + H(+)</text>
        <dbReference type="Rhea" id="RHEA:12420"/>
        <dbReference type="ChEBI" id="CHEBI:15378"/>
        <dbReference type="ChEBI" id="CHEBI:30616"/>
        <dbReference type="ChEBI" id="CHEBI:58694"/>
        <dbReference type="ChEBI" id="CHEBI:58695"/>
        <dbReference type="ChEBI" id="CHEBI:456216"/>
        <dbReference type="EC" id="2.7.1.144"/>
    </reaction>
</comment>
<keyword evidence="11" id="KW-1185">Reference proteome</keyword>
<evidence type="ECO:0000313" key="10">
    <source>
        <dbReference type="EMBL" id="WAA11969.1"/>
    </source>
</evidence>
<gene>
    <name evidence="10" type="primary">pfkB</name>
    <name evidence="10" type="ORF">OE105_10310</name>
</gene>
<reference evidence="10" key="1">
    <citation type="submission" date="2022-09" db="EMBL/GenBank/DDBJ databases">
        <title>Complete Genomes of Fervidibacillus albus and Fervidibacillus halotolerans isolated from tidal flat sediments.</title>
        <authorList>
            <person name="Kwon K.K."/>
            <person name="Yang S.-H."/>
            <person name="Park M.J."/>
            <person name="Oh H.-M."/>
        </authorList>
    </citation>
    <scope>NUCLEOTIDE SEQUENCE</scope>
    <source>
        <strain evidence="10">MEBiC13594</strain>
    </source>
</reference>
<dbReference type="GO" id="GO:0005829">
    <property type="term" value="C:cytosol"/>
    <property type="evidence" value="ECO:0007669"/>
    <property type="project" value="TreeGrafter"/>
</dbReference>
<dbReference type="KEGG" id="fhl:OE105_10310"/>
<dbReference type="InterPro" id="IPR011611">
    <property type="entry name" value="PfkB_dom"/>
</dbReference>
<dbReference type="Proteomes" id="UP001164726">
    <property type="component" value="Chromosome"/>
</dbReference>
<keyword evidence="7" id="KW-0423">Lactose metabolism</keyword>
<dbReference type="PIRSF" id="PIRSF000535">
    <property type="entry name" value="1PFK/6PFK/LacC"/>
    <property type="match status" value="1"/>
</dbReference>
<dbReference type="SUPFAM" id="SSF53613">
    <property type="entry name" value="Ribokinase-like"/>
    <property type="match status" value="1"/>
</dbReference>
<evidence type="ECO:0000256" key="2">
    <source>
        <dbReference type="ARBA" id="ARBA00022679"/>
    </source>
</evidence>
<evidence type="ECO:0000259" key="9">
    <source>
        <dbReference type="Pfam" id="PF00294"/>
    </source>
</evidence>
<comment type="pathway">
    <text evidence="7">Carbohydrate metabolism; D-tagatose 6-phosphate degradation; D-glyceraldehyde 3-phosphate and glycerone phosphate from D-tagatose 6-phosphate: step 1/2.</text>
</comment>
<dbReference type="GO" id="GO:0008662">
    <property type="term" value="F:1-phosphofructokinase activity"/>
    <property type="evidence" value="ECO:0007669"/>
    <property type="project" value="UniProtKB-UniRule"/>
</dbReference>
<evidence type="ECO:0000256" key="6">
    <source>
        <dbReference type="ARBA" id="ARBA00047745"/>
    </source>
</evidence>
<dbReference type="GO" id="GO:0005524">
    <property type="term" value="F:ATP binding"/>
    <property type="evidence" value="ECO:0007669"/>
    <property type="project" value="UniProtKB-UniRule"/>
</dbReference>
<dbReference type="FunFam" id="3.40.1190.20:FF:000001">
    <property type="entry name" value="Phosphofructokinase"/>
    <property type="match status" value="1"/>
</dbReference>
<comment type="catalytic activity">
    <reaction evidence="6 8">
        <text>beta-D-fructose 1-phosphate + ATP = beta-D-fructose 1,6-bisphosphate + ADP + H(+)</text>
        <dbReference type="Rhea" id="RHEA:14213"/>
        <dbReference type="ChEBI" id="CHEBI:15378"/>
        <dbReference type="ChEBI" id="CHEBI:30616"/>
        <dbReference type="ChEBI" id="CHEBI:32966"/>
        <dbReference type="ChEBI" id="CHEBI:138881"/>
        <dbReference type="ChEBI" id="CHEBI:456216"/>
        <dbReference type="EC" id="2.7.1.56"/>
    </reaction>
</comment>
<dbReference type="PANTHER" id="PTHR46566">
    <property type="entry name" value="1-PHOSPHOFRUCTOKINASE-RELATED"/>
    <property type="match status" value="1"/>
</dbReference>
<sequence>MIYTVTMNPSIDYIVEVEDFQTGILNRAKRTEVYPGGKGINVSRVLNRLSVPSTAFGFIGGFTGQYIETILQEEGVQTDFVVTEGLTRINIKLKSDEETEINGQGMEICEKDIDSFFQKIGQLQRGDVLVLAGSAPRNWSEDLYKKVGELADERGVNLVVDVSGPPLAQLLSYKPFFMKPNHHELGELFQREITNMEEAITCGKQVIEKGVEHLVVSMAEQGALYFNKDGVWKATVPKGKVKNSVGAGDSLVAGFIGTFVKTNDVLEAFRFGVASGSATAFSKDLCSRDSIEALLPKVQIGKL</sequence>
<keyword evidence="3 7" id="KW-0547">Nucleotide-binding</keyword>
<dbReference type="GO" id="GO:0009024">
    <property type="term" value="F:tagatose-6-phosphate kinase activity"/>
    <property type="evidence" value="ECO:0007669"/>
    <property type="project" value="UniProtKB-EC"/>
</dbReference>
<dbReference type="GO" id="GO:0016052">
    <property type="term" value="P:carbohydrate catabolic process"/>
    <property type="evidence" value="ECO:0007669"/>
    <property type="project" value="UniProtKB-ARBA"/>
</dbReference>
<dbReference type="InterPro" id="IPR022463">
    <property type="entry name" value="1-PFruKinase"/>
</dbReference>
<evidence type="ECO:0000256" key="5">
    <source>
        <dbReference type="ARBA" id="ARBA00022840"/>
    </source>
</evidence>
<dbReference type="Gene3D" id="3.40.1190.20">
    <property type="match status" value="1"/>
</dbReference>
<proteinExistence type="inferred from homology"/>
<evidence type="ECO:0000313" key="11">
    <source>
        <dbReference type="Proteomes" id="UP001164726"/>
    </source>
</evidence>
<dbReference type="AlphaFoldDB" id="A0A9E8RY89"/>
<dbReference type="PROSITE" id="PS00584">
    <property type="entry name" value="PFKB_KINASES_2"/>
    <property type="match status" value="1"/>
</dbReference>
<dbReference type="CDD" id="cd01164">
    <property type="entry name" value="FruK_PfkB_like"/>
    <property type="match status" value="1"/>
</dbReference>
<comment type="function">
    <text evidence="8">Catalyzes the ATP-dependent phosphorylation of fructose-l-phosphate to fructose-l,6-bisphosphate.</text>
</comment>
<protein>
    <recommendedName>
        <fullName evidence="7">Tagatose-6-phosphate kinase</fullName>
        <ecNumber evidence="7">2.7.1.144</ecNumber>
    </recommendedName>
</protein>
<comment type="similarity">
    <text evidence="1">Belongs to the carbohydrate kinase pfkB family.</text>
</comment>
<dbReference type="InterPro" id="IPR017583">
    <property type="entry name" value="Tagatose/fructose_Pkinase"/>
</dbReference>
<keyword evidence="4 8" id="KW-0418">Kinase</keyword>
<dbReference type="RefSeq" id="WP_275420096.1">
    <property type="nucleotide sequence ID" value="NZ_CP106877.1"/>
</dbReference>
<evidence type="ECO:0000256" key="1">
    <source>
        <dbReference type="ARBA" id="ARBA00005380"/>
    </source>
</evidence>
<dbReference type="GO" id="GO:0005988">
    <property type="term" value="P:lactose metabolic process"/>
    <property type="evidence" value="ECO:0007669"/>
    <property type="project" value="UniProtKB-KW"/>
</dbReference>
<dbReference type="NCBIfam" id="TIGR03828">
    <property type="entry name" value="pfkB"/>
    <property type="match status" value="1"/>
</dbReference>
<dbReference type="GO" id="GO:0044281">
    <property type="term" value="P:small molecule metabolic process"/>
    <property type="evidence" value="ECO:0007669"/>
    <property type="project" value="UniProtKB-ARBA"/>
</dbReference>
<evidence type="ECO:0000256" key="7">
    <source>
        <dbReference type="PIRNR" id="PIRNR000535"/>
    </source>
</evidence>
<dbReference type="PANTHER" id="PTHR46566:SF1">
    <property type="entry name" value="1-PHOSPHOFRUCTOKINASE"/>
    <property type="match status" value="1"/>
</dbReference>
<dbReference type="EMBL" id="CP106877">
    <property type="protein sequence ID" value="WAA11969.1"/>
    <property type="molecule type" value="Genomic_DNA"/>
</dbReference>
<organism evidence="10 11">
    <name type="scientific">Fervidibacillus halotolerans</name>
    <dbReference type="NCBI Taxonomy" id="2980027"/>
    <lineage>
        <taxon>Bacteria</taxon>
        <taxon>Bacillati</taxon>
        <taxon>Bacillota</taxon>
        <taxon>Bacilli</taxon>
        <taxon>Bacillales</taxon>
        <taxon>Bacillaceae</taxon>
        <taxon>Fervidibacillus</taxon>
    </lineage>
</organism>
<keyword evidence="5 7" id="KW-0067">ATP-binding</keyword>
<evidence type="ECO:0000256" key="4">
    <source>
        <dbReference type="ARBA" id="ARBA00022777"/>
    </source>
</evidence>
<dbReference type="PROSITE" id="PS00583">
    <property type="entry name" value="PFKB_KINASES_1"/>
    <property type="match status" value="1"/>
</dbReference>
<dbReference type="NCBIfam" id="TIGR03168">
    <property type="entry name" value="1-PFK"/>
    <property type="match status" value="1"/>
</dbReference>
<evidence type="ECO:0000256" key="3">
    <source>
        <dbReference type="ARBA" id="ARBA00022741"/>
    </source>
</evidence>
<evidence type="ECO:0000256" key="8">
    <source>
        <dbReference type="RuleBase" id="RU369061"/>
    </source>
</evidence>
<feature type="domain" description="Carbohydrate kinase PfkB" evidence="9">
    <location>
        <begin position="8"/>
        <end position="284"/>
    </location>
</feature>
<name>A0A9E8RY89_9BACI</name>
<accession>A0A9E8RY89</accession>
<comment type="similarity">
    <text evidence="7">Belongs to the carbohydrate kinase PfkB family. LacC subfamily.</text>
</comment>
<dbReference type="InterPro" id="IPR002173">
    <property type="entry name" value="Carboh/pur_kinase_PfkB_CS"/>
</dbReference>
<keyword evidence="2 7" id="KW-0808">Transferase</keyword>
<dbReference type="EC" id="2.7.1.144" evidence="7"/>
<dbReference type="Pfam" id="PF00294">
    <property type="entry name" value="PfkB"/>
    <property type="match status" value="1"/>
</dbReference>
<dbReference type="InterPro" id="IPR029056">
    <property type="entry name" value="Ribokinase-like"/>
</dbReference>